<name>A0A7T5JPW8_9BACL</name>
<protein>
    <submittedName>
        <fullName evidence="1">XkdX family protein</fullName>
    </submittedName>
</protein>
<organism evidence="1 3">
    <name type="scientific">Brevibacillus composti</name>
    <dbReference type="NCBI Taxonomy" id="2796470"/>
    <lineage>
        <taxon>Bacteria</taxon>
        <taxon>Bacillati</taxon>
        <taxon>Bacillota</taxon>
        <taxon>Bacilli</taxon>
        <taxon>Bacillales</taxon>
        <taxon>Paenibacillaceae</taxon>
        <taxon>Brevibacillus</taxon>
    </lineage>
</organism>
<dbReference type="EMBL" id="CP066308">
    <property type="protein sequence ID" value="QQE75734.1"/>
    <property type="molecule type" value="Genomic_DNA"/>
</dbReference>
<proteinExistence type="predicted"/>
<dbReference type="KEGG" id="bcop:JD108_07605"/>
<accession>A0A7T5JPW8</accession>
<keyword evidence="4" id="KW-1185">Reference proteome</keyword>
<dbReference type="Pfam" id="PF20787">
    <property type="entry name" value="SPP1_GP23-1"/>
    <property type="match status" value="1"/>
</dbReference>
<evidence type="ECO:0000313" key="1">
    <source>
        <dbReference type="EMBL" id="QQE75734.1"/>
    </source>
</evidence>
<evidence type="ECO:0000313" key="2">
    <source>
        <dbReference type="EMBL" id="QUO42760.1"/>
    </source>
</evidence>
<dbReference type="EMBL" id="CP073708">
    <property type="protein sequence ID" value="QUO42760.1"/>
    <property type="molecule type" value="Genomic_DNA"/>
</dbReference>
<reference evidence="2" key="2">
    <citation type="submission" date="2021-04" db="EMBL/GenBank/DDBJ databases">
        <title>Brevibacillus composti FJAT-54423, complete genome.</title>
        <authorList>
            <person name="Tang R."/>
        </authorList>
    </citation>
    <scope>NUCLEOTIDE SEQUENCE</scope>
    <source>
        <strain evidence="2">FJAT-54424</strain>
    </source>
</reference>
<dbReference type="AlphaFoldDB" id="A0A7T5JPW8"/>
<dbReference type="RefSeq" id="WP_198829248.1">
    <property type="nucleotide sequence ID" value="NZ_CP066308.1"/>
</dbReference>
<reference evidence="1 3" key="1">
    <citation type="submission" date="2020-12" db="EMBL/GenBank/DDBJ databases">
        <title>strain FJAT-54423T represents a novel species of the genus Brevibacillus.</title>
        <authorList>
            <person name="Tang R."/>
        </authorList>
    </citation>
    <scope>NUCLEOTIDE SEQUENCE [LARGE SCALE GENOMIC DNA]</scope>
    <source>
        <strain evidence="1 3">FJAT-54423</strain>
    </source>
</reference>
<dbReference type="InterPro" id="IPR049471">
    <property type="entry name" value="SPP1_GP23.1-like"/>
</dbReference>
<gene>
    <name evidence="1" type="ORF">JD108_07605</name>
    <name evidence="2" type="ORF">KDJ56_07285</name>
</gene>
<dbReference type="Proteomes" id="UP000595847">
    <property type="component" value="Chromosome"/>
</dbReference>
<evidence type="ECO:0000313" key="4">
    <source>
        <dbReference type="Proteomes" id="UP000677234"/>
    </source>
</evidence>
<evidence type="ECO:0000313" key="3">
    <source>
        <dbReference type="Proteomes" id="UP000595847"/>
    </source>
</evidence>
<dbReference type="Gene3D" id="1.10.10.1530">
    <property type="match status" value="1"/>
</dbReference>
<dbReference type="Proteomes" id="UP000677234">
    <property type="component" value="Chromosome"/>
</dbReference>
<sequence length="45" mass="5210">MASRLFNYFLMCWINGTVTEQQLETAVAKGYITQEEKENILATPR</sequence>